<dbReference type="HAMAP" id="MF_00148">
    <property type="entry name" value="UDG"/>
    <property type="match status" value="1"/>
</dbReference>
<evidence type="ECO:0000256" key="10">
    <source>
        <dbReference type="PROSITE-ProRule" id="PRU10072"/>
    </source>
</evidence>
<dbReference type="NCBIfam" id="TIGR00628">
    <property type="entry name" value="ung"/>
    <property type="match status" value="1"/>
</dbReference>
<dbReference type="EC" id="3.2.2.27" evidence="4 9"/>
<feature type="domain" description="Uracil-DNA glycosylase-like" evidence="12">
    <location>
        <begin position="49"/>
        <end position="214"/>
    </location>
</feature>
<comment type="similarity">
    <text evidence="3 9 11">Belongs to the uracil-DNA glycosylase (UDG) superfamily. UNG family.</text>
</comment>
<dbReference type="SMART" id="SM00986">
    <property type="entry name" value="UDG"/>
    <property type="match status" value="1"/>
</dbReference>
<evidence type="ECO:0000313" key="14">
    <source>
        <dbReference type="Proteomes" id="UP000019251"/>
    </source>
</evidence>
<evidence type="ECO:0000256" key="11">
    <source>
        <dbReference type="RuleBase" id="RU003780"/>
    </source>
</evidence>
<dbReference type="GO" id="GO:0097510">
    <property type="term" value="P:base-excision repair, AP site formation via deaminated base removal"/>
    <property type="evidence" value="ECO:0007669"/>
    <property type="project" value="TreeGrafter"/>
</dbReference>
<keyword evidence="6 9" id="KW-0227">DNA damage</keyword>
<dbReference type="NCBIfam" id="NF003588">
    <property type="entry name" value="PRK05254.1-1"/>
    <property type="match status" value="1"/>
</dbReference>
<evidence type="ECO:0000259" key="12">
    <source>
        <dbReference type="SMART" id="SM00986"/>
    </source>
</evidence>
<organism evidence="13 14">
    <name type="scientific">Listeria grayi FSL F6-1183</name>
    <dbReference type="NCBI Taxonomy" id="1265827"/>
    <lineage>
        <taxon>Bacteria</taxon>
        <taxon>Bacillati</taxon>
        <taxon>Bacillota</taxon>
        <taxon>Bacilli</taxon>
        <taxon>Bacillales</taxon>
        <taxon>Listeriaceae</taxon>
        <taxon>Listeria</taxon>
    </lineage>
</organism>
<evidence type="ECO:0000256" key="5">
    <source>
        <dbReference type="ARBA" id="ARBA00018429"/>
    </source>
</evidence>
<evidence type="ECO:0000256" key="9">
    <source>
        <dbReference type="HAMAP-Rule" id="MF_00148"/>
    </source>
</evidence>
<evidence type="ECO:0000256" key="6">
    <source>
        <dbReference type="ARBA" id="ARBA00022763"/>
    </source>
</evidence>
<sequence length="243" mass="27889">MVNIGNDWDDVLAEEFEKEYYQELRQFLKYEYGTKTIYPDMYDIFNALKYTAYKDVKVVILGQDPYHGPNQAHGLSFSVQKGIPTPPSLQNIYKELRDDLTCVIPDNGYLVPWAEQGVLMLNTVLTVRAGQANSHRHKGWETFTNRIIELLNEKEGPVVYLLWGNNAKEKQAFLNKRAAVYPHIGSSKPTISTSRIFRLQAFFKSKCVPRAAWRTSDRLADPEYSLSELKGTAGTPRRCRQMS</sequence>
<gene>
    <name evidence="9" type="primary">ung</name>
    <name evidence="13" type="ORF">LMUR_09459</name>
</gene>
<evidence type="ECO:0000256" key="3">
    <source>
        <dbReference type="ARBA" id="ARBA00008184"/>
    </source>
</evidence>
<dbReference type="NCBIfam" id="NF003592">
    <property type="entry name" value="PRK05254.1-5"/>
    <property type="match status" value="1"/>
</dbReference>
<keyword evidence="7 9" id="KW-0378">Hydrolase</keyword>
<reference evidence="13 14" key="1">
    <citation type="submission" date="2012-12" db="EMBL/GenBank/DDBJ databases">
        <title>Novel taxa of Listeriaceae from agricultural environments in the United States.</title>
        <authorList>
            <person name="den Bakker H.C."/>
            <person name="Allred A."/>
            <person name="Warchocki S."/>
            <person name="Wright E.M."/>
            <person name="Burrell A."/>
            <person name="Nightingale K.K."/>
            <person name="Kephart D."/>
            <person name="Wiedmann M."/>
        </authorList>
    </citation>
    <scope>NUCLEOTIDE SEQUENCE [LARGE SCALE GENOMIC DNA]</scope>
    <source>
        <strain evidence="13 14">FSL F6-1183</strain>
    </source>
</reference>
<dbReference type="PANTHER" id="PTHR11264:SF0">
    <property type="entry name" value="URACIL-DNA GLYCOSYLASE"/>
    <property type="match status" value="1"/>
</dbReference>
<dbReference type="InterPro" id="IPR002043">
    <property type="entry name" value="UDG_fam1"/>
</dbReference>
<comment type="subcellular location">
    <subcellularLocation>
        <location evidence="9">Cytoplasm</location>
    </subcellularLocation>
</comment>
<dbReference type="SUPFAM" id="SSF52141">
    <property type="entry name" value="Uracil-DNA glycosylase-like"/>
    <property type="match status" value="1"/>
</dbReference>
<accession>A0A829R6V3</accession>
<dbReference type="Pfam" id="PF03167">
    <property type="entry name" value="UDG"/>
    <property type="match status" value="1"/>
</dbReference>
<dbReference type="SMART" id="SM00987">
    <property type="entry name" value="UreE_C"/>
    <property type="match status" value="1"/>
</dbReference>
<feature type="active site" description="Proton acceptor" evidence="9 10">
    <location>
        <position position="64"/>
    </location>
</feature>
<comment type="function">
    <text evidence="2 9 11">Excises uracil residues from the DNA which can arise as a result of misincorporation of dUMP residues by DNA polymerase or due to deamination of cytosine.</text>
</comment>
<dbReference type="InterPro" id="IPR018085">
    <property type="entry name" value="Ura-DNA_Glyclase_AS"/>
</dbReference>
<keyword evidence="9" id="KW-0963">Cytoplasm</keyword>
<dbReference type="Proteomes" id="UP000019251">
    <property type="component" value="Unassembled WGS sequence"/>
</dbReference>
<dbReference type="AlphaFoldDB" id="A0A829R6V3"/>
<name>A0A829R6V3_LISGR</name>
<dbReference type="NCBIfam" id="NF003589">
    <property type="entry name" value="PRK05254.1-2"/>
    <property type="match status" value="1"/>
</dbReference>
<protein>
    <recommendedName>
        <fullName evidence="5 9">Uracil-DNA glycosylase</fullName>
        <shortName evidence="9">UDG</shortName>
        <ecNumber evidence="4 9">3.2.2.27</ecNumber>
    </recommendedName>
</protein>
<evidence type="ECO:0000313" key="13">
    <source>
        <dbReference type="EMBL" id="EUJ27743.1"/>
    </source>
</evidence>
<dbReference type="CDD" id="cd10027">
    <property type="entry name" value="UDG-F1-like"/>
    <property type="match status" value="1"/>
</dbReference>
<keyword evidence="13" id="KW-0326">Glycosidase</keyword>
<evidence type="ECO:0000256" key="2">
    <source>
        <dbReference type="ARBA" id="ARBA00002631"/>
    </source>
</evidence>
<evidence type="ECO:0000256" key="1">
    <source>
        <dbReference type="ARBA" id="ARBA00001400"/>
    </source>
</evidence>
<keyword evidence="8 9" id="KW-0234">DNA repair</keyword>
<dbReference type="PANTHER" id="PTHR11264">
    <property type="entry name" value="URACIL-DNA GLYCOSYLASE"/>
    <property type="match status" value="1"/>
</dbReference>
<dbReference type="PROSITE" id="PS00130">
    <property type="entry name" value="U_DNA_GLYCOSYLASE"/>
    <property type="match status" value="1"/>
</dbReference>
<dbReference type="RefSeq" id="WP_234404383.1">
    <property type="nucleotide sequence ID" value="NZ_AODG01000011.1"/>
</dbReference>
<dbReference type="GO" id="GO:0005737">
    <property type="term" value="C:cytoplasm"/>
    <property type="evidence" value="ECO:0007669"/>
    <property type="project" value="UniProtKB-SubCell"/>
</dbReference>
<evidence type="ECO:0000256" key="7">
    <source>
        <dbReference type="ARBA" id="ARBA00022801"/>
    </source>
</evidence>
<dbReference type="InterPro" id="IPR005122">
    <property type="entry name" value="Uracil-DNA_glycosylase-like"/>
</dbReference>
<dbReference type="InterPro" id="IPR036895">
    <property type="entry name" value="Uracil-DNA_glycosylase-like_sf"/>
</dbReference>
<comment type="catalytic activity">
    <reaction evidence="1 9 11">
        <text>Hydrolyzes single-stranded DNA or mismatched double-stranded DNA and polynucleotides, releasing free uracil.</text>
        <dbReference type="EC" id="3.2.2.27"/>
    </reaction>
</comment>
<comment type="caution">
    <text evidence="13">The sequence shown here is derived from an EMBL/GenBank/DDBJ whole genome shotgun (WGS) entry which is preliminary data.</text>
</comment>
<proteinExistence type="inferred from homology"/>
<evidence type="ECO:0000256" key="8">
    <source>
        <dbReference type="ARBA" id="ARBA00023204"/>
    </source>
</evidence>
<dbReference type="Gene3D" id="3.40.470.10">
    <property type="entry name" value="Uracil-DNA glycosylase-like domain"/>
    <property type="match status" value="1"/>
</dbReference>
<dbReference type="GO" id="GO:0004844">
    <property type="term" value="F:uracil DNA N-glycosylase activity"/>
    <property type="evidence" value="ECO:0007669"/>
    <property type="project" value="UniProtKB-UniRule"/>
</dbReference>
<evidence type="ECO:0000256" key="4">
    <source>
        <dbReference type="ARBA" id="ARBA00012030"/>
    </source>
</evidence>
<dbReference type="EMBL" id="AODG01000011">
    <property type="protein sequence ID" value="EUJ27743.1"/>
    <property type="molecule type" value="Genomic_DNA"/>
</dbReference>